<organism evidence="2 3">
    <name type="scientific">Dryococelus australis</name>
    <dbReference type="NCBI Taxonomy" id="614101"/>
    <lineage>
        <taxon>Eukaryota</taxon>
        <taxon>Metazoa</taxon>
        <taxon>Ecdysozoa</taxon>
        <taxon>Arthropoda</taxon>
        <taxon>Hexapoda</taxon>
        <taxon>Insecta</taxon>
        <taxon>Pterygota</taxon>
        <taxon>Neoptera</taxon>
        <taxon>Polyneoptera</taxon>
        <taxon>Phasmatodea</taxon>
        <taxon>Verophasmatodea</taxon>
        <taxon>Anareolatae</taxon>
        <taxon>Phasmatidae</taxon>
        <taxon>Eurycanthinae</taxon>
        <taxon>Dryococelus</taxon>
    </lineage>
</organism>
<evidence type="ECO:0000313" key="2">
    <source>
        <dbReference type="EMBL" id="KAJ8867475.1"/>
    </source>
</evidence>
<sequence length="277" mass="31105">MLRHARFHSGLREVGADTIRVSQREAYGEFGEVIESRELAIGNRGTFHRKFAKGPNYENVYENGQQVAKTSIAPSLQATMRACLESPEESSIVAYELEIWSYFLSVVTNFTLAYPTQRARSNITQTTRLPPRRTGLDSRRGPLPGFSHVGNFKLVIMQDDAADRAVGDVIQDVGGNVIQDGRRDAIQDDGCVPVSPTHACPLRIYFRPLGLFRVVRKASHRKPMRMIDMITEQRRNERVGKREIPEKTHLPMTSSGTILKCENPERNGPGIESGSPW</sequence>
<keyword evidence="3" id="KW-1185">Reference proteome</keyword>
<protein>
    <submittedName>
        <fullName evidence="2">Uncharacterized protein</fullName>
    </submittedName>
</protein>
<name>A0ABQ9G4T3_9NEOP</name>
<accession>A0ABQ9G4T3</accession>
<reference evidence="2 3" key="1">
    <citation type="submission" date="2023-02" db="EMBL/GenBank/DDBJ databases">
        <title>LHISI_Scaffold_Assembly.</title>
        <authorList>
            <person name="Stuart O.P."/>
            <person name="Cleave R."/>
            <person name="Magrath M.J.L."/>
            <person name="Mikheyev A.S."/>
        </authorList>
    </citation>
    <scope>NUCLEOTIDE SEQUENCE [LARGE SCALE GENOMIC DNA]</scope>
    <source>
        <strain evidence="2">Daus_M_001</strain>
        <tissue evidence="2">Leg muscle</tissue>
    </source>
</reference>
<proteinExistence type="predicted"/>
<comment type="caution">
    <text evidence="2">The sequence shown here is derived from an EMBL/GenBank/DDBJ whole genome shotgun (WGS) entry which is preliminary data.</text>
</comment>
<evidence type="ECO:0000256" key="1">
    <source>
        <dbReference type="SAM" id="MobiDB-lite"/>
    </source>
</evidence>
<feature type="region of interest" description="Disordered" evidence="1">
    <location>
        <begin position="253"/>
        <end position="277"/>
    </location>
</feature>
<gene>
    <name evidence="2" type="ORF">PR048_031277</name>
</gene>
<evidence type="ECO:0000313" key="3">
    <source>
        <dbReference type="Proteomes" id="UP001159363"/>
    </source>
</evidence>
<dbReference type="EMBL" id="JARBHB010000015">
    <property type="protein sequence ID" value="KAJ8867475.1"/>
    <property type="molecule type" value="Genomic_DNA"/>
</dbReference>
<dbReference type="Proteomes" id="UP001159363">
    <property type="component" value="Chromosome 14"/>
</dbReference>